<dbReference type="EMBL" id="BRPK01000005">
    <property type="protein sequence ID" value="GLB38243.1"/>
    <property type="molecule type" value="Genomic_DNA"/>
</dbReference>
<protein>
    <submittedName>
        <fullName evidence="1">Uncharacterized protein</fullName>
    </submittedName>
</protein>
<organism evidence="1 2">
    <name type="scientific">Lyophyllum shimeji</name>
    <name type="common">Hon-shimeji</name>
    <name type="synonym">Tricholoma shimeji</name>
    <dbReference type="NCBI Taxonomy" id="47721"/>
    <lineage>
        <taxon>Eukaryota</taxon>
        <taxon>Fungi</taxon>
        <taxon>Dikarya</taxon>
        <taxon>Basidiomycota</taxon>
        <taxon>Agaricomycotina</taxon>
        <taxon>Agaricomycetes</taxon>
        <taxon>Agaricomycetidae</taxon>
        <taxon>Agaricales</taxon>
        <taxon>Tricholomatineae</taxon>
        <taxon>Lyophyllaceae</taxon>
        <taxon>Lyophyllum</taxon>
    </lineage>
</organism>
<sequence>MIDDRERPASDVLGGSSEVGCPCRTVDSAELNRRSSTKTYGRGRPDESSIWHYYVQIAKCPVCWGGLS</sequence>
<evidence type="ECO:0000313" key="2">
    <source>
        <dbReference type="Proteomes" id="UP001063166"/>
    </source>
</evidence>
<keyword evidence="2" id="KW-1185">Reference proteome</keyword>
<proteinExistence type="predicted"/>
<gene>
    <name evidence="1" type="ORF">LshimejAT787_0501080</name>
</gene>
<reference evidence="1" key="1">
    <citation type="submission" date="2022-07" db="EMBL/GenBank/DDBJ databases">
        <title>The genome of Lyophyllum shimeji provides insight into the initial evolution of ectomycorrhizal fungal genome.</title>
        <authorList>
            <person name="Kobayashi Y."/>
            <person name="Shibata T."/>
            <person name="Hirakawa H."/>
            <person name="Shigenobu S."/>
            <person name="Nishiyama T."/>
            <person name="Yamada A."/>
            <person name="Hasebe M."/>
            <person name="Kawaguchi M."/>
        </authorList>
    </citation>
    <scope>NUCLEOTIDE SEQUENCE</scope>
    <source>
        <strain evidence="1">AT787</strain>
    </source>
</reference>
<name>A0A9P3UM26_LYOSH</name>
<dbReference type="AlphaFoldDB" id="A0A9P3UM26"/>
<accession>A0A9P3UM26</accession>
<dbReference type="Proteomes" id="UP001063166">
    <property type="component" value="Unassembled WGS sequence"/>
</dbReference>
<evidence type="ECO:0000313" key="1">
    <source>
        <dbReference type="EMBL" id="GLB38243.1"/>
    </source>
</evidence>
<comment type="caution">
    <text evidence="1">The sequence shown here is derived from an EMBL/GenBank/DDBJ whole genome shotgun (WGS) entry which is preliminary data.</text>
</comment>